<dbReference type="InterPro" id="IPR003754">
    <property type="entry name" value="4pyrrol_synth_uPrphyn_synth"/>
</dbReference>
<dbReference type="OrthoDB" id="7204250at2"/>
<dbReference type="GO" id="GO:0033014">
    <property type="term" value="P:tetrapyrrole biosynthetic process"/>
    <property type="evidence" value="ECO:0007669"/>
    <property type="project" value="InterPro"/>
</dbReference>
<dbReference type="Pfam" id="PF02602">
    <property type="entry name" value="HEM4"/>
    <property type="match status" value="1"/>
</dbReference>
<evidence type="ECO:0000313" key="2">
    <source>
        <dbReference type="EMBL" id="PUB11761.1"/>
    </source>
</evidence>
<gene>
    <name evidence="2" type="ORF">C8N45_1124</name>
</gene>
<feature type="domain" description="Tetrapyrrole biosynthesis uroporphyrinogen III synthase" evidence="1">
    <location>
        <begin position="27"/>
        <end position="206"/>
    </location>
</feature>
<dbReference type="EMBL" id="QBUD01000012">
    <property type="protein sequence ID" value="PUB11761.1"/>
    <property type="molecule type" value="Genomic_DNA"/>
</dbReference>
<accession>A0A2T6KA88</accession>
<keyword evidence="3" id="KW-1185">Reference proteome</keyword>
<dbReference type="RefSeq" id="WP_108387563.1">
    <property type="nucleotide sequence ID" value="NZ_QBUD01000012.1"/>
</dbReference>
<dbReference type="CDD" id="cd06578">
    <property type="entry name" value="HemD"/>
    <property type="match status" value="1"/>
</dbReference>
<name>A0A2T6KA88_9RHOB</name>
<dbReference type="SUPFAM" id="SSF69618">
    <property type="entry name" value="HemD-like"/>
    <property type="match status" value="1"/>
</dbReference>
<dbReference type="Gene3D" id="3.40.50.10090">
    <property type="match status" value="1"/>
</dbReference>
<evidence type="ECO:0000259" key="1">
    <source>
        <dbReference type="Pfam" id="PF02602"/>
    </source>
</evidence>
<reference evidence="2 3" key="1">
    <citation type="submission" date="2018-04" db="EMBL/GenBank/DDBJ databases">
        <title>Genomic Encyclopedia of Archaeal and Bacterial Type Strains, Phase II (KMG-II): from individual species to whole genera.</title>
        <authorList>
            <person name="Goeker M."/>
        </authorList>
    </citation>
    <scope>NUCLEOTIDE SEQUENCE [LARGE SCALE GENOMIC DNA]</scope>
    <source>
        <strain evidence="2 3">DSM 29955</strain>
    </source>
</reference>
<organism evidence="2 3">
    <name type="scientific">Yoonia sediminilitoris</name>
    <dbReference type="NCBI Taxonomy" id="1286148"/>
    <lineage>
        <taxon>Bacteria</taxon>
        <taxon>Pseudomonadati</taxon>
        <taxon>Pseudomonadota</taxon>
        <taxon>Alphaproteobacteria</taxon>
        <taxon>Rhodobacterales</taxon>
        <taxon>Paracoccaceae</taxon>
        <taxon>Yoonia</taxon>
    </lineage>
</organism>
<protein>
    <submittedName>
        <fullName evidence="2">Uroporphyrinogen-III synthase</fullName>
    </submittedName>
</protein>
<dbReference type="InterPro" id="IPR036108">
    <property type="entry name" value="4pyrrol_syn_uPrphyn_synt_sf"/>
</dbReference>
<evidence type="ECO:0000313" key="3">
    <source>
        <dbReference type="Proteomes" id="UP000244523"/>
    </source>
</evidence>
<sequence length="244" mass="25008">MKPILLITRPEPQAILFCQQVNAVWDGEIILSPLIGITPIDAVVPKVAGYIFTSTNGVAQAGRLGLDVARPAYCVGQSTADAAKEAGFTPNVGPGTAAGLIDTILQVTAKGPLAHIRGAHARGDVAKTLSDKGIACTDVVAYDQKPLPLNQQAHRALSGTHPVVVTLFSPRTAALFAKEAPFTAPVHLVAISPSAMPNLACLSQHVAAAPSGPAMLRATLSCLTSISNQSGQCTANLEGPAQAG</sequence>
<dbReference type="AlphaFoldDB" id="A0A2T6KA88"/>
<dbReference type="Proteomes" id="UP000244523">
    <property type="component" value="Unassembled WGS sequence"/>
</dbReference>
<dbReference type="GO" id="GO:0004852">
    <property type="term" value="F:uroporphyrinogen-III synthase activity"/>
    <property type="evidence" value="ECO:0007669"/>
    <property type="project" value="InterPro"/>
</dbReference>
<comment type="caution">
    <text evidence="2">The sequence shown here is derived from an EMBL/GenBank/DDBJ whole genome shotgun (WGS) entry which is preliminary data.</text>
</comment>
<proteinExistence type="predicted"/>